<dbReference type="PROSITE" id="PS50263">
    <property type="entry name" value="CN_HYDROLASE"/>
    <property type="match status" value="1"/>
</dbReference>
<accession>A0A7T4UPK4</accession>
<evidence type="ECO:0000256" key="7">
    <source>
        <dbReference type="ARBA" id="ARBA00023136"/>
    </source>
</evidence>
<keyword evidence="8 9" id="KW-0012">Acyltransferase</keyword>
<comment type="subcellular location">
    <subcellularLocation>
        <location evidence="1 9">Cell membrane</location>
        <topology evidence="1 9">Multi-pass membrane protein</topology>
    </subcellularLocation>
</comment>
<evidence type="ECO:0000256" key="8">
    <source>
        <dbReference type="ARBA" id="ARBA00023315"/>
    </source>
</evidence>
<gene>
    <name evidence="9 11" type="primary">lnt</name>
    <name evidence="11" type="ORF">I6N98_15765</name>
</gene>
<organism evidence="11 12">
    <name type="scientific">Spongiibacter nanhainus</name>
    <dbReference type="NCBI Taxonomy" id="2794344"/>
    <lineage>
        <taxon>Bacteria</taxon>
        <taxon>Pseudomonadati</taxon>
        <taxon>Pseudomonadota</taxon>
        <taxon>Gammaproteobacteria</taxon>
        <taxon>Cellvibrionales</taxon>
        <taxon>Spongiibacteraceae</taxon>
        <taxon>Spongiibacter</taxon>
    </lineage>
</organism>
<dbReference type="HAMAP" id="MF_01148">
    <property type="entry name" value="Lnt"/>
    <property type="match status" value="1"/>
</dbReference>
<dbReference type="Gene3D" id="3.60.110.10">
    <property type="entry name" value="Carbon-nitrogen hydrolase"/>
    <property type="match status" value="1"/>
</dbReference>
<keyword evidence="3 9" id="KW-1003">Cell membrane</keyword>
<dbReference type="PANTHER" id="PTHR38686:SF1">
    <property type="entry name" value="APOLIPOPROTEIN N-ACYLTRANSFERASE"/>
    <property type="match status" value="1"/>
</dbReference>
<dbReference type="Pfam" id="PF20154">
    <property type="entry name" value="LNT_N"/>
    <property type="match status" value="1"/>
</dbReference>
<evidence type="ECO:0000256" key="3">
    <source>
        <dbReference type="ARBA" id="ARBA00022475"/>
    </source>
</evidence>
<evidence type="ECO:0000256" key="2">
    <source>
        <dbReference type="ARBA" id="ARBA00010065"/>
    </source>
</evidence>
<dbReference type="UniPathway" id="UPA00666"/>
<name>A0A7T4UPK4_9GAMM</name>
<evidence type="ECO:0000256" key="1">
    <source>
        <dbReference type="ARBA" id="ARBA00004651"/>
    </source>
</evidence>
<evidence type="ECO:0000256" key="6">
    <source>
        <dbReference type="ARBA" id="ARBA00022989"/>
    </source>
</evidence>
<dbReference type="NCBIfam" id="TIGR00546">
    <property type="entry name" value="lnt"/>
    <property type="match status" value="1"/>
</dbReference>
<dbReference type="AlphaFoldDB" id="A0A7T4UPK4"/>
<comment type="function">
    <text evidence="9">Catalyzes the phospholipid dependent N-acylation of the N-terminal cysteine of apolipoprotein, the last step in lipoprotein maturation.</text>
</comment>
<feature type="transmembrane region" description="Helical" evidence="9">
    <location>
        <begin position="22"/>
        <end position="40"/>
    </location>
</feature>
<evidence type="ECO:0000256" key="9">
    <source>
        <dbReference type="HAMAP-Rule" id="MF_01148"/>
    </source>
</evidence>
<protein>
    <recommendedName>
        <fullName evidence="9">Apolipoprotein N-acyltransferase</fullName>
        <shortName evidence="9">ALP N-acyltransferase</shortName>
        <ecNumber evidence="9">2.3.1.269</ecNumber>
    </recommendedName>
</protein>
<comment type="pathway">
    <text evidence="9">Protein modification; lipoprotein biosynthesis (N-acyl transfer).</text>
</comment>
<dbReference type="InterPro" id="IPR004563">
    <property type="entry name" value="Apolipo_AcylTrfase"/>
</dbReference>
<keyword evidence="11" id="KW-0449">Lipoprotein</keyword>
<evidence type="ECO:0000313" key="12">
    <source>
        <dbReference type="Proteomes" id="UP000596063"/>
    </source>
</evidence>
<feature type="transmembrane region" description="Helical" evidence="9">
    <location>
        <begin position="113"/>
        <end position="139"/>
    </location>
</feature>
<evidence type="ECO:0000256" key="5">
    <source>
        <dbReference type="ARBA" id="ARBA00022692"/>
    </source>
</evidence>
<dbReference type="InterPro" id="IPR045378">
    <property type="entry name" value="LNT_N"/>
</dbReference>
<dbReference type="EMBL" id="CP066167">
    <property type="protein sequence ID" value="QQD17778.1"/>
    <property type="molecule type" value="Genomic_DNA"/>
</dbReference>
<sequence length="489" mass="53402">MNALIAALAGAALPFSLAPFHHWWLGIAAMAGLAIALRQASPGRGFLLAWLFGSVSFGFGVSWIYVAMHVYGGTSAWLSTIMTGAFCIALGLIPGLFGYLYCRWIRGGRAGSVLGFAALWVLTEWFRGWFLTGFPWLYLGYAHLDTALSGWAPVTGVLGLSFWVALAGAALAELVWPSHSRRQRALPAVAVLALALLGYSLGQLSWTSASPKGTLQVGAVQPNIAQDKKWAYTEYWDTLDKLDKASAPLWPEVDLVIWPEAAVPALYHQAAPFFDYIREQAQDHNTALITGVPTRDGEAMYNSTLVVTGGEGVYHKQRLVPFGEYVPLASLIRGLIRFFDLPMSSFSRGADHQPPLQAGGWAFASAICYEIVYPDLVAEGAAQADVLFTVSNDAWFGDTKGPHQHMQMAQMRALENGRELLRVTNTGITAFVDHHGQIRQRLPAFEPGVMQGEVHARQGLTPFARWRSLPIVLLCAAIVIIAALSHRRR</sequence>
<dbReference type="Proteomes" id="UP000596063">
    <property type="component" value="Chromosome"/>
</dbReference>
<feature type="domain" description="CN hydrolase" evidence="10">
    <location>
        <begin position="220"/>
        <end position="456"/>
    </location>
</feature>
<dbReference type="GO" id="GO:0016410">
    <property type="term" value="F:N-acyltransferase activity"/>
    <property type="evidence" value="ECO:0007669"/>
    <property type="project" value="UniProtKB-UniRule"/>
</dbReference>
<dbReference type="SUPFAM" id="SSF56317">
    <property type="entry name" value="Carbon-nitrogen hydrolase"/>
    <property type="match status" value="1"/>
</dbReference>
<feature type="transmembrane region" description="Helical" evidence="9">
    <location>
        <begin position="77"/>
        <end position="101"/>
    </location>
</feature>
<feature type="transmembrane region" description="Helical" evidence="9">
    <location>
        <begin position="151"/>
        <end position="176"/>
    </location>
</feature>
<feature type="transmembrane region" description="Helical" evidence="9">
    <location>
        <begin position="47"/>
        <end position="71"/>
    </location>
</feature>
<keyword evidence="5 9" id="KW-0812">Transmembrane</keyword>
<proteinExistence type="inferred from homology"/>
<dbReference type="InterPro" id="IPR003010">
    <property type="entry name" value="C-N_Hydrolase"/>
</dbReference>
<comment type="catalytic activity">
    <reaction evidence="9">
        <text>N-terminal S-1,2-diacyl-sn-glyceryl-L-cysteinyl-[lipoprotein] + a glycerophospholipid = N-acyl-S-1,2-diacyl-sn-glyceryl-L-cysteinyl-[lipoprotein] + a 2-acyl-sn-glycero-3-phospholipid + H(+)</text>
        <dbReference type="Rhea" id="RHEA:48228"/>
        <dbReference type="Rhea" id="RHEA-COMP:14681"/>
        <dbReference type="Rhea" id="RHEA-COMP:14684"/>
        <dbReference type="ChEBI" id="CHEBI:15378"/>
        <dbReference type="ChEBI" id="CHEBI:136912"/>
        <dbReference type="ChEBI" id="CHEBI:140656"/>
        <dbReference type="ChEBI" id="CHEBI:140657"/>
        <dbReference type="ChEBI" id="CHEBI:140660"/>
        <dbReference type="EC" id="2.3.1.269"/>
    </reaction>
</comment>
<dbReference type="CDD" id="cd07571">
    <property type="entry name" value="ALP_N-acyl_transferase"/>
    <property type="match status" value="1"/>
</dbReference>
<reference evidence="11 12" key="1">
    <citation type="submission" date="2020-12" db="EMBL/GenBank/DDBJ databases">
        <authorList>
            <person name="Shan Y."/>
        </authorList>
    </citation>
    <scope>NUCLEOTIDE SEQUENCE [LARGE SCALE GENOMIC DNA]</scope>
    <source>
        <strain evidence="12">csc3.9</strain>
    </source>
</reference>
<dbReference type="PANTHER" id="PTHR38686">
    <property type="entry name" value="APOLIPOPROTEIN N-ACYLTRANSFERASE"/>
    <property type="match status" value="1"/>
</dbReference>
<dbReference type="EC" id="2.3.1.269" evidence="9"/>
<dbReference type="Pfam" id="PF00795">
    <property type="entry name" value="CN_hydrolase"/>
    <property type="match status" value="1"/>
</dbReference>
<dbReference type="RefSeq" id="WP_198569277.1">
    <property type="nucleotide sequence ID" value="NZ_CP066167.1"/>
</dbReference>
<dbReference type="InterPro" id="IPR036526">
    <property type="entry name" value="C-N_Hydrolase_sf"/>
</dbReference>
<dbReference type="KEGG" id="snan:I6N98_15765"/>
<dbReference type="GO" id="GO:0042158">
    <property type="term" value="P:lipoprotein biosynthetic process"/>
    <property type="evidence" value="ECO:0007669"/>
    <property type="project" value="UniProtKB-UniRule"/>
</dbReference>
<keyword evidence="12" id="KW-1185">Reference proteome</keyword>
<feature type="transmembrane region" description="Helical" evidence="9">
    <location>
        <begin position="188"/>
        <end position="206"/>
    </location>
</feature>
<feature type="transmembrane region" description="Helical" evidence="9">
    <location>
        <begin position="466"/>
        <end position="484"/>
    </location>
</feature>
<keyword evidence="4 9" id="KW-0808">Transferase</keyword>
<evidence type="ECO:0000256" key="4">
    <source>
        <dbReference type="ARBA" id="ARBA00022679"/>
    </source>
</evidence>
<dbReference type="GO" id="GO:0005886">
    <property type="term" value="C:plasma membrane"/>
    <property type="evidence" value="ECO:0007669"/>
    <property type="project" value="UniProtKB-SubCell"/>
</dbReference>
<comment type="similarity">
    <text evidence="2 9">Belongs to the CN hydrolase family. Apolipoprotein N-acyltransferase subfamily.</text>
</comment>
<evidence type="ECO:0000313" key="11">
    <source>
        <dbReference type="EMBL" id="QQD17778.1"/>
    </source>
</evidence>
<evidence type="ECO:0000259" key="10">
    <source>
        <dbReference type="PROSITE" id="PS50263"/>
    </source>
</evidence>
<keyword evidence="7 9" id="KW-0472">Membrane</keyword>
<keyword evidence="6 9" id="KW-1133">Transmembrane helix</keyword>